<dbReference type="EnsemblPlants" id="Solyc03g026170.3.1">
    <property type="protein sequence ID" value="Solyc03g026170.3.1"/>
    <property type="gene ID" value="Solyc03g026170.3"/>
</dbReference>
<evidence type="ECO:0000259" key="1">
    <source>
        <dbReference type="PROSITE" id="PS50181"/>
    </source>
</evidence>
<reference evidence="2" key="2">
    <citation type="submission" date="2019-01" db="UniProtKB">
        <authorList>
            <consortium name="EnsemblPlants"/>
        </authorList>
    </citation>
    <scope>IDENTIFICATION</scope>
    <source>
        <strain evidence="2">cv. Heinz 1706</strain>
    </source>
</reference>
<dbReference type="InterPro" id="IPR036047">
    <property type="entry name" value="F-box-like_dom_sf"/>
</dbReference>
<dbReference type="PANTHER" id="PTHR39741:SF2">
    <property type="entry name" value="F-BOX DOMAIN-CONTAINING PROTEIN"/>
    <property type="match status" value="1"/>
</dbReference>
<organism evidence="2">
    <name type="scientific">Solanum lycopersicum</name>
    <name type="common">Tomato</name>
    <name type="synonym">Lycopersicon esculentum</name>
    <dbReference type="NCBI Taxonomy" id="4081"/>
    <lineage>
        <taxon>Eukaryota</taxon>
        <taxon>Viridiplantae</taxon>
        <taxon>Streptophyta</taxon>
        <taxon>Embryophyta</taxon>
        <taxon>Tracheophyta</taxon>
        <taxon>Spermatophyta</taxon>
        <taxon>Magnoliopsida</taxon>
        <taxon>eudicotyledons</taxon>
        <taxon>Gunneridae</taxon>
        <taxon>Pentapetalae</taxon>
        <taxon>asterids</taxon>
        <taxon>lamiids</taxon>
        <taxon>Solanales</taxon>
        <taxon>Solanaceae</taxon>
        <taxon>Solanoideae</taxon>
        <taxon>Solaneae</taxon>
        <taxon>Solanum</taxon>
        <taxon>Solanum subgen. Lycopersicon</taxon>
    </lineage>
</organism>
<dbReference type="InParanoid" id="A0A3Q7FF38"/>
<dbReference type="Pfam" id="PF00646">
    <property type="entry name" value="F-box"/>
    <property type="match status" value="1"/>
</dbReference>
<dbReference type="InterPro" id="IPR025886">
    <property type="entry name" value="PP2-like"/>
</dbReference>
<evidence type="ECO:0000313" key="2">
    <source>
        <dbReference type="EnsemblPlants" id="Solyc03g026170.3.1"/>
    </source>
</evidence>
<evidence type="ECO:0000313" key="3">
    <source>
        <dbReference type="Proteomes" id="UP000004994"/>
    </source>
</evidence>
<dbReference type="PROSITE" id="PS50181">
    <property type="entry name" value="FBOX"/>
    <property type="match status" value="1"/>
</dbReference>
<dbReference type="InterPro" id="IPR001810">
    <property type="entry name" value="F-box_dom"/>
</dbReference>
<dbReference type="SUPFAM" id="SSF81383">
    <property type="entry name" value="F-box domain"/>
    <property type="match status" value="1"/>
</dbReference>
<protein>
    <recommendedName>
        <fullName evidence="1">F-box domain-containing protein</fullName>
    </recommendedName>
</protein>
<name>A0A3Q7FF38_SOLLC</name>
<dbReference type="CDD" id="cd22162">
    <property type="entry name" value="F-box_AtSKIP3-like"/>
    <property type="match status" value="1"/>
</dbReference>
<dbReference type="InterPro" id="IPR055336">
    <property type="entry name" value="At4g00755-like"/>
</dbReference>
<dbReference type="Proteomes" id="UP000004994">
    <property type="component" value="Chromosome 3"/>
</dbReference>
<sequence>MGANNSGLVDHEKLTSNMSPLETGLGDLPESCIALVLTHLDPIQISKISRVSRTFHQASLTDLVWEPKLPQNYQILLKNYKNLLSNASDQHLTKKDIFVRLCRPNHFGSSNYKVFWMEKNRGMCVCISWKEMKITGIEDRRYWTHVTSDESRFNTFAFLKQIWWVEVEGNLEFEFPAGNYSVFFRLQLGKTSTRLGRRICTVDQVHGWNIKPVQFQLSTSNGQQASAQYYLNEPGKWINYYVGDFVVDSMQTKLKFSMTQIDCTHTKGGLCLDSVLIIPTHIGPKKMIGNDLCKHLCLKRFPEISSVGNMIEVENTVLPVVSQPEKSTEWLCLERNHRVYAFLSRGLSNCMTEDCLIDAIHASSTDNYPEESILNTLKPGDRVERRASYWSSGGQSDPTVPETLTYKLISKLCLISEIHKHYDFVTAYFQFGFPIYSAKAVRFRVGHPNVKIDVESDNGQESVAGQARSFSDKVVWTYTSPEFPLVQDNILQKFKLPEPVLCIGGILQVELLGRVQKQQLDGLYYICVSHVQVVGRPLLSTFDVEILDESGKCSLKYCPKERLLCESSNKSTKGESSSPPRFHRFRASLRGWEQMILTTLLGAGAGVVDDDDSDD</sequence>
<keyword evidence="3" id="KW-1185">Reference proteome</keyword>
<dbReference type="Gramene" id="Solyc03g026170.3.1">
    <property type="protein sequence ID" value="Solyc03g026170.3.1"/>
    <property type="gene ID" value="Solyc03g026170.3"/>
</dbReference>
<accession>A0A3Q7FF38</accession>
<reference evidence="2" key="1">
    <citation type="journal article" date="2012" name="Nature">
        <title>The tomato genome sequence provides insights into fleshy fruit evolution.</title>
        <authorList>
            <consortium name="Tomato Genome Consortium"/>
        </authorList>
    </citation>
    <scope>NUCLEOTIDE SEQUENCE [LARGE SCALE GENOMIC DNA]</scope>
    <source>
        <strain evidence="2">cv. Heinz 1706</strain>
    </source>
</reference>
<dbReference type="PANTHER" id="PTHR39741">
    <property type="entry name" value="F-BOX DOMAIN CONTAINING PROTEIN, EXPRESSED"/>
    <property type="match status" value="1"/>
</dbReference>
<dbReference type="Pfam" id="PF14299">
    <property type="entry name" value="PP2"/>
    <property type="match status" value="1"/>
</dbReference>
<proteinExistence type="predicted"/>
<feature type="domain" description="F-box" evidence="1">
    <location>
        <begin position="22"/>
        <end position="68"/>
    </location>
</feature>
<dbReference type="PaxDb" id="4081-Solyc03g026170.2.1"/>
<dbReference type="OMA" id="PSIRCGR"/>
<dbReference type="AlphaFoldDB" id="A0A3Q7FF38"/>